<evidence type="ECO:0000313" key="2">
    <source>
        <dbReference type="EMBL" id="VDP10916.1"/>
    </source>
</evidence>
<dbReference type="WBParaSite" id="HPBE_0001822201-mRNA-1">
    <property type="protein sequence ID" value="HPBE_0001822201-mRNA-1"/>
    <property type="gene ID" value="HPBE_0001822201"/>
</dbReference>
<protein>
    <submittedName>
        <fullName evidence="4">Peptidase A2 domain-containing protein</fullName>
    </submittedName>
</protein>
<sequence>MKIWLARTTAQVQLLGMTRTALMDTGSQVSIIPLQMLVDALQNGYDLNADVEEIDLDWNKAVYDASGNPMSFNGAIKLTIQVSKGPRHRIGLYVTAGGDDVIVLGTNALKKLGLSLTPNAQPSRGRTEASSGRRGQHREAKAKEAAVQQRKANASEVVRVARRICLKPEETKDVSLCCDDMKQDGVLLSSGEILPDTEGQGAQHHIQVPATNSFAGAKMFREGKVVSTCEGAEMAERVVRKARAPKPTATICGRRTVFSHLRRECGVHLAELGIPQASEESKKKAPAATRIPQPHLAHTQRKRVIKKEPVGRSTLDKENSQLSLSKVDGDEVDSVKTAMSEVWADLTRKLSALERRLEAAVCCHYLEVVGRHKATTSHGKEGRPGRNERRMRTPMVTARISCSFEAASKELKKRRRQQKAARARRRRGEYCPSLSVMPDQERPRRETTSVEQHPCGVVQAHGALENPRKRRTSNGRKDHYDDHARVRNGPRAHRRSRERDRRNALLWSKKTVWMREPAAHNALLPPGPMWSVGIMIAASPLGCAERV</sequence>
<feature type="compositionally biased region" description="Basic residues" evidence="1">
    <location>
        <begin position="486"/>
        <end position="496"/>
    </location>
</feature>
<evidence type="ECO:0000313" key="4">
    <source>
        <dbReference type="WBParaSite" id="HPBE_0001822201-mRNA-1"/>
    </source>
</evidence>
<name>A0A3P8EUL8_HELPZ</name>
<feature type="region of interest" description="Disordered" evidence="1">
    <location>
        <begin position="115"/>
        <end position="149"/>
    </location>
</feature>
<dbReference type="OrthoDB" id="5875969at2759"/>
<organism evidence="2">
    <name type="scientific">Heligmosomoides polygyrus</name>
    <name type="common">Parasitic roundworm</name>
    <dbReference type="NCBI Taxonomy" id="6339"/>
    <lineage>
        <taxon>Eukaryota</taxon>
        <taxon>Metazoa</taxon>
        <taxon>Ecdysozoa</taxon>
        <taxon>Nematoda</taxon>
        <taxon>Chromadorea</taxon>
        <taxon>Rhabditida</taxon>
        <taxon>Rhabditina</taxon>
        <taxon>Rhabditomorpha</taxon>
        <taxon>Strongyloidea</taxon>
        <taxon>Heligmosomidae</taxon>
        <taxon>Heligmosomoides</taxon>
    </lineage>
</organism>
<feature type="compositionally biased region" description="Basic and acidic residues" evidence="1">
    <location>
        <begin position="439"/>
        <end position="448"/>
    </location>
</feature>
<accession>A0A3P8EUL8</accession>
<dbReference type="Proteomes" id="UP000050761">
    <property type="component" value="Unassembled WGS sequence"/>
</dbReference>
<dbReference type="SUPFAM" id="SSF50630">
    <property type="entry name" value="Acid proteases"/>
    <property type="match status" value="1"/>
</dbReference>
<feature type="compositionally biased region" description="Polar residues" evidence="1">
    <location>
        <begin position="116"/>
        <end position="130"/>
    </location>
</feature>
<feature type="compositionally biased region" description="Basic and acidic residues" evidence="1">
    <location>
        <begin position="475"/>
        <end position="485"/>
    </location>
</feature>
<feature type="region of interest" description="Disordered" evidence="1">
    <location>
        <begin position="409"/>
        <end position="501"/>
    </location>
</feature>
<feature type="region of interest" description="Disordered" evidence="1">
    <location>
        <begin position="278"/>
        <end position="303"/>
    </location>
</feature>
<gene>
    <name evidence="2" type="ORF">HPBE_LOCUS18221</name>
</gene>
<dbReference type="InterPro" id="IPR021109">
    <property type="entry name" value="Peptidase_aspartic_dom_sf"/>
</dbReference>
<keyword evidence="3" id="KW-1185">Reference proteome</keyword>
<reference evidence="2 3" key="1">
    <citation type="submission" date="2018-11" db="EMBL/GenBank/DDBJ databases">
        <authorList>
            <consortium name="Pathogen Informatics"/>
        </authorList>
    </citation>
    <scope>NUCLEOTIDE SEQUENCE [LARGE SCALE GENOMIC DNA]</scope>
</reference>
<evidence type="ECO:0000313" key="3">
    <source>
        <dbReference type="Proteomes" id="UP000050761"/>
    </source>
</evidence>
<feature type="compositionally biased region" description="Basic residues" evidence="1">
    <location>
        <begin position="411"/>
        <end position="427"/>
    </location>
</feature>
<reference evidence="4" key="2">
    <citation type="submission" date="2019-09" db="UniProtKB">
        <authorList>
            <consortium name="WormBaseParasite"/>
        </authorList>
    </citation>
    <scope>IDENTIFICATION</scope>
</reference>
<dbReference type="EMBL" id="UZAH01030546">
    <property type="protein sequence ID" value="VDP10916.1"/>
    <property type="molecule type" value="Genomic_DNA"/>
</dbReference>
<dbReference type="AlphaFoldDB" id="A0A3P8EUL8"/>
<evidence type="ECO:0000256" key="1">
    <source>
        <dbReference type="SAM" id="MobiDB-lite"/>
    </source>
</evidence>
<proteinExistence type="predicted"/>